<dbReference type="Pfam" id="PF01471">
    <property type="entry name" value="PG_binding_1"/>
    <property type="match status" value="1"/>
</dbReference>
<feature type="domain" description="Peptidoglycan binding-like" evidence="1">
    <location>
        <begin position="54"/>
        <end position="94"/>
    </location>
</feature>
<dbReference type="AlphaFoldDB" id="A0A4U3LY35"/>
<protein>
    <submittedName>
        <fullName evidence="2">Peptidoglycan-binding protein</fullName>
    </submittedName>
</protein>
<keyword evidence="3" id="KW-1185">Reference proteome</keyword>
<dbReference type="InterPro" id="IPR002477">
    <property type="entry name" value="Peptidoglycan-bd-like"/>
</dbReference>
<gene>
    <name evidence="2" type="ORF">FDA94_35360</name>
</gene>
<dbReference type="OrthoDB" id="9795624at2"/>
<evidence type="ECO:0000313" key="2">
    <source>
        <dbReference type="EMBL" id="TKK80752.1"/>
    </source>
</evidence>
<dbReference type="SUPFAM" id="SSF47090">
    <property type="entry name" value="PGBD-like"/>
    <property type="match status" value="1"/>
</dbReference>
<dbReference type="Proteomes" id="UP000308705">
    <property type="component" value="Unassembled WGS sequence"/>
</dbReference>
<reference evidence="2 3" key="1">
    <citation type="submission" date="2019-04" db="EMBL/GenBank/DDBJ databases">
        <title>Herbidospora sp. NEAU-GS14.nov., a novel actinomycete isolated from soil.</title>
        <authorList>
            <person name="Han L."/>
        </authorList>
    </citation>
    <scope>NUCLEOTIDE SEQUENCE [LARGE SCALE GENOMIC DNA]</scope>
    <source>
        <strain evidence="2 3">NEAU-GS14</strain>
    </source>
</reference>
<organism evidence="2 3">
    <name type="scientific">Herbidospora galbida</name>
    <dbReference type="NCBI Taxonomy" id="2575442"/>
    <lineage>
        <taxon>Bacteria</taxon>
        <taxon>Bacillati</taxon>
        <taxon>Actinomycetota</taxon>
        <taxon>Actinomycetes</taxon>
        <taxon>Streptosporangiales</taxon>
        <taxon>Streptosporangiaceae</taxon>
        <taxon>Herbidospora</taxon>
    </lineage>
</organism>
<proteinExistence type="predicted"/>
<dbReference type="EMBL" id="SZQA01000055">
    <property type="protein sequence ID" value="TKK80752.1"/>
    <property type="molecule type" value="Genomic_DNA"/>
</dbReference>
<sequence>MTDFLRWLIATLTRPTSGLFGELDLRDGDRDPAPGTTARYAGQDRPGLLGATHVHDLNQALRTLGFLIAPTGGEFTRDTRWALQEFQRYATLPASAVERFPHLPRWSDRLVALPIAVHERYRGTATGVLNAWTRFTLRHWLANGRRCPVVVEARKGDGVVADNVWRPDEVPDDTPRFHALDFSGAWKAAEPDVAGDFTPAVRGGARSVPPIHTWQPLGEVLPEHLLPGSPAIGDLTVAALSTFKVVRAVADVECYGYFDSLNAYDNGYLSLGLCHWTAGLRGNPETAVEKAELWPYLSLLKSRDRAAFDEAVGRFGLDVVPWESVEFNANQRKYVGRALVVQEKGDPVPLPATRSEYDVFRGWHWFHRFQMACRTVDGFRRGMWTMSRIRLRDILSIPWDGHRVGDVVTSERGVALLLRWHVNRPADVCTGGQAGPGLAIARTAAGLTGDPAGWGDAEELALIAELVKAAPAALTDSMKYVEAWPEKMSKTRGYTLPTAGLRLSAARGSFALDTSGL</sequence>
<accession>A0A4U3LY35</accession>
<dbReference type="InterPro" id="IPR036365">
    <property type="entry name" value="PGBD-like_sf"/>
</dbReference>
<name>A0A4U3LY35_9ACTN</name>
<evidence type="ECO:0000259" key="1">
    <source>
        <dbReference type="Pfam" id="PF01471"/>
    </source>
</evidence>
<comment type="caution">
    <text evidence="2">The sequence shown here is derived from an EMBL/GenBank/DDBJ whole genome shotgun (WGS) entry which is preliminary data.</text>
</comment>
<evidence type="ECO:0000313" key="3">
    <source>
        <dbReference type="Proteomes" id="UP000308705"/>
    </source>
</evidence>
<dbReference type="RefSeq" id="WP_137251393.1">
    <property type="nucleotide sequence ID" value="NZ_SZQA01000055.1"/>
</dbReference>